<dbReference type="Gene3D" id="2.40.50.40">
    <property type="match status" value="2"/>
</dbReference>
<dbReference type="Pfam" id="PF00385">
    <property type="entry name" value="Chromo"/>
    <property type="match status" value="1"/>
</dbReference>
<dbReference type="CDD" id="cd00024">
    <property type="entry name" value="CD_CSD"/>
    <property type="match status" value="1"/>
</dbReference>
<organism evidence="5">
    <name type="scientific">Oppiella nova</name>
    <dbReference type="NCBI Taxonomy" id="334625"/>
    <lineage>
        <taxon>Eukaryota</taxon>
        <taxon>Metazoa</taxon>
        <taxon>Ecdysozoa</taxon>
        <taxon>Arthropoda</taxon>
        <taxon>Chelicerata</taxon>
        <taxon>Arachnida</taxon>
        <taxon>Acari</taxon>
        <taxon>Acariformes</taxon>
        <taxon>Sarcoptiformes</taxon>
        <taxon>Oribatida</taxon>
        <taxon>Brachypylina</taxon>
        <taxon>Oppioidea</taxon>
        <taxon>Oppiidae</taxon>
        <taxon>Oppiella</taxon>
    </lineage>
</organism>
<dbReference type="SMART" id="SM00300">
    <property type="entry name" value="ChSh"/>
    <property type="match status" value="1"/>
</dbReference>
<comment type="subcellular location">
    <subcellularLocation>
        <location evidence="1">Nucleus</location>
    </subcellularLocation>
</comment>
<dbReference type="PROSITE" id="PS00598">
    <property type="entry name" value="CHROMO_1"/>
    <property type="match status" value="1"/>
</dbReference>
<reference evidence="5" key="1">
    <citation type="submission" date="2020-11" db="EMBL/GenBank/DDBJ databases">
        <authorList>
            <person name="Tran Van P."/>
        </authorList>
    </citation>
    <scope>NUCLEOTIDE SEQUENCE</scope>
</reference>
<dbReference type="EMBL" id="OC922499">
    <property type="protein sequence ID" value="CAD7654227.1"/>
    <property type="molecule type" value="Genomic_DNA"/>
</dbReference>
<dbReference type="PROSITE" id="PS50013">
    <property type="entry name" value="CHROMO_2"/>
    <property type="match status" value="2"/>
</dbReference>
<dbReference type="AlphaFoldDB" id="A0A7R9QRN3"/>
<evidence type="ECO:0000259" key="4">
    <source>
        <dbReference type="PROSITE" id="PS50013"/>
    </source>
</evidence>
<dbReference type="SMART" id="SM00298">
    <property type="entry name" value="CHROMO"/>
    <property type="match status" value="2"/>
</dbReference>
<sequence length="282" mass="30911">MHCFYGNRGEGSPIRALPLIVTRYHIHTITTLSPHISVIVFEGKSSGKGMAEEDQFEIDQIVDKRVDDSTGKVEYLVRWRGYGDSENTWESKQSLIQDMDCLSAIEKFESDYKTHSKTPAVDGREGGGDVGPQSDAKREVVFTAMTDISAKSNAKDNGSGKRGVKKSGNSTTAANDSQKKGANHKSGHKRLRNGATDESTTQLAEPLPPKTTNGTKSGLKGFDRKLEADYICGATTRCGDGELMFLIKWKGVNSADLVPAREANVKIPQIVIKFYETNLCFK</sequence>
<dbReference type="Pfam" id="PF01393">
    <property type="entry name" value="Chromo_shadow"/>
    <property type="match status" value="1"/>
</dbReference>
<feature type="region of interest" description="Disordered" evidence="3">
    <location>
        <begin position="115"/>
        <end position="135"/>
    </location>
</feature>
<feature type="region of interest" description="Disordered" evidence="3">
    <location>
        <begin position="151"/>
        <end position="219"/>
    </location>
</feature>
<accession>A0A7R9QRN3</accession>
<dbReference type="CDD" id="cd00034">
    <property type="entry name" value="CSD"/>
    <property type="match status" value="1"/>
</dbReference>
<dbReference type="EMBL" id="CAJPVJ010007674">
    <property type="protein sequence ID" value="CAG2171414.1"/>
    <property type="molecule type" value="Genomic_DNA"/>
</dbReference>
<name>A0A7R9QRN3_9ACAR</name>
<evidence type="ECO:0000256" key="2">
    <source>
        <dbReference type="ARBA" id="ARBA00023242"/>
    </source>
</evidence>
<dbReference type="Proteomes" id="UP000728032">
    <property type="component" value="Unassembled WGS sequence"/>
</dbReference>
<dbReference type="GO" id="GO:0005634">
    <property type="term" value="C:nucleus"/>
    <property type="evidence" value="ECO:0007669"/>
    <property type="project" value="UniProtKB-SubCell"/>
</dbReference>
<dbReference type="GO" id="GO:0000792">
    <property type="term" value="C:heterochromatin"/>
    <property type="evidence" value="ECO:0007669"/>
    <property type="project" value="UniProtKB-ARBA"/>
</dbReference>
<evidence type="ECO:0000256" key="1">
    <source>
        <dbReference type="ARBA" id="ARBA00004123"/>
    </source>
</evidence>
<feature type="compositionally biased region" description="Basic residues" evidence="3">
    <location>
        <begin position="181"/>
        <end position="192"/>
    </location>
</feature>
<feature type="domain" description="Chromo" evidence="4">
    <location>
        <begin position="56"/>
        <end position="120"/>
    </location>
</feature>
<dbReference type="PANTHER" id="PTHR22812">
    <property type="entry name" value="CHROMOBOX PROTEIN"/>
    <property type="match status" value="1"/>
</dbReference>
<dbReference type="OrthoDB" id="433924at2759"/>
<dbReference type="InterPro" id="IPR051219">
    <property type="entry name" value="Heterochromatin_chromo-domain"/>
</dbReference>
<dbReference type="InterPro" id="IPR023780">
    <property type="entry name" value="Chromo_domain"/>
</dbReference>
<dbReference type="InterPro" id="IPR000953">
    <property type="entry name" value="Chromo/chromo_shadow_dom"/>
</dbReference>
<keyword evidence="2" id="KW-0539">Nucleus</keyword>
<proteinExistence type="predicted"/>
<dbReference type="InterPro" id="IPR008251">
    <property type="entry name" value="Chromo_shadow_dom"/>
</dbReference>
<feature type="domain" description="Chromo" evidence="4">
    <location>
        <begin position="226"/>
        <end position="282"/>
    </location>
</feature>
<evidence type="ECO:0000313" key="5">
    <source>
        <dbReference type="EMBL" id="CAD7654227.1"/>
    </source>
</evidence>
<feature type="compositionally biased region" description="Polar residues" evidence="3">
    <location>
        <begin position="167"/>
        <end position="176"/>
    </location>
</feature>
<gene>
    <name evidence="5" type="ORF">ONB1V03_LOCUS10877</name>
</gene>
<protein>
    <recommendedName>
        <fullName evidence="4">Chromo domain-containing protein</fullName>
    </recommendedName>
</protein>
<evidence type="ECO:0000313" key="6">
    <source>
        <dbReference type="Proteomes" id="UP000728032"/>
    </source>
</evidence>
<dbReference type="SUPFAM" id="SSF54160">
    <property type="entry name" value="Chromo domain-like"/>
    <property type="match status" value="2"/>
</dbReference>
<dbReference type="InterPro" id="IPR023779">
    <property type="entry name" value="Chromodomain_CS"/>
</dbReference>
<dbReference type="InterPro" id="IPR016197">
    <property type="entry name" value="Chromo-like_dom_sf"/>
</dbReference>
<evidence type="ECO:0000256" key="3">
    <source>
        <dbReference type="SAM" id="MobiDB-lite"/>
    </source>
</evidence>
<keyword evidence="6" id="KW-1185">Reference proteome</keyword>